<keyword evidence="8 19" id="KW-0169">Cobalamin biosynthesis</keyword>
<sequence>MTRLGCLANDFWLALAYFSRLPVPSGTVYSPEAQQRAIGYFSLIGWLLGGIQALALWGACQIWPQPVAVLLAMVLGLLLTGALHEDGLSDMCDGLGGGLDPASKLAIMKDSRLGTYGALALVTSLLLKAGLLVSLAAPWWALLLAQPLSRVLAGSLMFVLPYVRVESAKAGAVVGKSSRWQRLGLWAGGALALWLLPWPLALACILLLGLLFVWLVRFFTRHLGGYTGDCLGGAQQLAELLIYLLLATQLPGGVTWPM</sequence>
<evidence type="ECO:0000256" key="15">
    <source>
        <dbReference type="ARBA" id="ARBA00032605"/>
    </source>
</evidence>
<evidence type="ECO:0000256" key="4">
    <source>
        <dbReference type="ARBA" id="ARBA00010561"/>
    </source>
</evidence>
<dbReference type="Pfam" id="PF02654">
    <property type="entry name" value="CobS"/>
    <property type="match status" value="1"/>
</dbReference>
<keyword evidence="13 19" id="KW-0472">Membrane</keyword>
<evidence type="ECO:0000256" key="2">
    <source>
        <dbReference type="ARBA" id="ARBA00004651"/>
    </source>
</evidence>
<proteinExistence type="inferred from homology"/>
<evidence type="ECO:0000256" key="17">
    <source>
        <dbReference type="ARBA" id="ARBA00048623"/>
    </source>
</evidence>
<evidence type="ECO:0000256" key="8">
    <source>
        <dbReference type="ARBA" id="ARBA00022573"/>
    </source>
</evidence>
<dbReference type="EMBL" id="BAABFC010000001">
    <property type="protein sequence ID" value="GAA4493096.1"/>
    <property type="molecule type" value="Genomic_DNA"/>
</dbReference>
<evidence type="ECO:0000256" key="3">
    <source>
        <dbReference type="ARBA" id="ARBA00004663"/>
    </source>
</evidence>
<evidence type="ECO:0000256" key="14">
    <source>
        <dbReference type="ARBA" id="ARBA00025228"/>
    </source>
</evidence>
<keyword evidence="10 19" id="KW-0812">Transmembrane</keyword>
<evidence type="ECO:0000256" key="9">
    <source>
        <dbReference type="ARBA" id="ARBA00022679"/>
    </source>
</evidence>
<keyword evidence="12 19" id="KW-1133">Transmembrane helix</keyword>
<comment type="caution">
    <text evidence="20">The sequence shown here is derived from an EMBL/GenBank/DDBJ whole genome shotgun (WGS) entry which is preliminary data.</text>
</comment>
<feature type="transmembrane region" description="Helical" evidence="19">
    <location>
        <begin position="63"/>
        <end position="83"/>
    </location>
</feature>
<reference evidence="21" key="1">
    <citation type="journal article" date="2019" name="Int. J. Syst. Evol. Microbiol.">
        <title>The Global Catalogue of Microorganisms (GCM) 10K type strain sequencing project: providing services to taxonomists for standard genome sequencing and annotation.</title>
        <authorList>
            <consortium name="The Broad Institute Genomics Platform"/>
            <consortium name="The Broad Institute Genome Sequencing Center for Infectious Disease"/>
            <person name="Wu L."/>
            <person name="Ma J."/>
        </authorList>
    </citation>
    <scope>NUCLEOTIDE SEQUENCE [LARGE SCALE GENOMIC DNA]</scope>
    <source>
        <strain evidence="21">JCM 32226</strain>
    </source>
</reference>
<evidence type="ECO:0000256" key="19">
    <source>
        <dbReference type="HAMAP-Rule" id="MF_00719"/>
    </source>
</evidence>
<keyword evidence="7 19" id="KW-1003">Cell membrane</keyword>
<feature type="transmembrane region" description="Helical" evidence="19">
    <location>
        <begin position="113"/>
        <end position="133"/>
    </location>
</feature>
<evidence type="ECO:0000256" key="16">
    <source>
        <dbReference type="ARBA" id="ARBA00032853"/>
    </source>
</evidence>
<evidence type="ECO:0000256" key="13">
    <source>
        <dbReference type="ARBA" id="ARBA00023136"/>
    </source>
</evidence>
<evidence type="ECO:0000256" key="12">
    <source>
        <dbReference type="ARBA" id="ARBA00022989"/>
    </source>
</evidence>
<feature type="transmembrane region" description="Helical" evidence="19">
    <location>
        <begin position="183"/>
        <end position="216"/>
    </location>
</feature>
<evidence type="ECO:0000256" key="1">
    <source>
        <dbReference type="ARBA" id="ARBA00001946"/>
    </source>
</evidence>
<keyword evidence="11 19" id="KW-0460">Magnesium</keyword>
<evidence type="ECO:0000256" key="7">
    <source>
        <dbReference type="ARBA" id="ARBA00022475"/>
    </source>
</evidence>
<comment type="catalytic activity">
    <reaction evidence="17 19">
        <text>alpha-ribazole + adenosylcob(III)inamide-GDP = adenosylcob(III)alamin + GMP + H(+)</text>
        <dbReference type="Rhea" id="RHEA:16049"/>
        <dbReference type="ChEBI" id="CHEBI:10329"/>
        <dbReference type="ChEBI" id="CHEBI:15378"/>
        <dbReference type="ChEBI" id="CHEBI:18408"/>
        <dbReference type="ChEBI" id="CHEBI:58115"/>
        <dbReference type="ChEBI" id="CHEBI:60487"/>
        <dbReference type="EC" id="2.7.8.26"/>
    </reaction>
</comment>
<evidence type="ECO:0000256" key="18">
    <source>
        <dbReference type="ARBA" id="ARBA00049504"/>
    </source>
</evidence>
<dbReference type="Proteomes" id="UP001501321">
    <property type="component" value="Unassembled WGS sequence"/>
</dbReference>
<dbReference type="HAMAP" id="MF_00719">
    <property type="entry name" value="CobS"/>
    <property type="match status" value="1"/>
</dbReference>
<comment type="similarity">
    <text evidence="4 19">Belongs to the CobS family.</text>
</comment>
<evidence type="ECO:0000256" key="10">
    <source>
        <dbReference type="ARBA" id="ARBA00022692"/>
    </source>
</evidence>
<evidence type="ECO:0000313" key="20">
    <source>
        <dbReference type="EMBL" id="GAA4493096.1"/>
    </source>
</evidence>
<comment type="pathway">
    <text evidence="3 19">Cofactor biosynthesis; adenosylcobalamin biosynthesis; adenosylcobalamin from cob(II)yrinate a,c-diamide: step 7/7.</text>
</comment>
<dbReference type="RefSeq" id="WP_345009300.1">
    <property type="nucleotide sequence ID" value="NZ_BAABFC010000001.1"/>
</dbReference>
<dbReference type="InterPro" id="IPR003805">
    <property type="entry name" value="CobS"/>
</dbReference>
<dbReference type="EC" id="2.7.8.26" evidence="5 19"/>
<evidence type="ECO:0000313" key="21">
    <source>
        <dbReference type="Proteomes" id="UP001501321"/>
    </source>
</evidence>
<evidence type="ECO:0000256" key="6">
    <source>
        <dbReference type="ARBA" id="ARBA00015850"/>
    </source>
</evidence>
<dbReference type="PANTHER" id="PTHR34148">
    <property type="entry name" value="ADENOSYLCOBINAMIDE-GDP RIBAZOLETRANSFERASE"/>
    <property type="match status" value="1"/>
</dbReference>
<organism evidence="20 21">
    <name type="scientific">Pseudaeromonas paramecii</name>
    <dbReference type="NCBI Taxonomy" id="2138166"/>
    <lineage>
        <taxon>Bacteria</taxon>
        <taxon>Pseudomonadati</taxon>
        <taxon>Pseudomonadota</taxon>
        <taxon>Gammaproteobacteria</taxon>
        <taxon>Aeromonadales</taxon>
        <taxon>Aeromonadaceae</taxon>
        <taxon>Pseudaeromonas</taxon>
    </lineage>
</organism>
<keyword evidence="21" id="KW-1185">Reference proteome</keyword>
<name>A0ABP8PXP9_9GAMM</name>
<dbReference type="PANTHER" id="PTHR34148:SF1">
    <property type="entry name" value="ADENOSYLCOBINAMIDE-GDP RIBAZOLETRANSFERASE"/>
    <property type="match status" value="1"/>
</dbReference>
<feature type="transmembrane region" description="Helical" evidence="19">
    <location>
        <begin position="37"/>
        <end position="57"/>
    </location>
</feature>
<comment type="function">
    <text evidence="14 19">Joins adenosylcobinamide-GDP and alpha-ribazole to generate adenosylcobalamin (Ado-cobalamin). Also synthesizes adenosylcobalamin 5'-phosphate from adenosylcobinamide-GDP and alpha-ribazole 5'-phosphate.</text>
</comment>
<gene>
    <name evidence="19" type="primary">cobS</name>
    <name evidence="20" type="ORF">GCM10023095_02740</name>
</gene>
<evidence type="ECO:0000256" key="11">
    <source>
        <dbReference type="ARBA" id="ARBA00022842"/>
    </source>
</evidence>
<protein>
    <recommendedName>
        <fullName evidence="6 19">Adenosylcobinamide-GDP ribazoletransferase</fullName>
        <ecNumber evidence="5 19">2.7.8.26</ecNumber>
    </recommendedName>
    <alternativeName>
        <fullName evidence="16 19">Cobalamin synthase</fullName>
    </alternativeName>
    <alternativeName>
        <fullName evidence="15 19">Cobalamin-5'-phosphate synthase</fullName>
    </alternativeName>
</protein>
<keyword evidence="9 19" id="KW-0808">Transferase</keyword>
<evidence type="ECO:0000256" key="5">
    <source>
        <dbReference type="ARBA" id="ARBA00013200"/>
    </source>
</evidence>
<comment type="catalytic activity">
    <reaction evidence="18 19">
        <text>alpha-ribazole 5'-phosphate + adenosylcob(III)inamide-GDP = adenosylcob(III)alamin 5'-phosphate + GMP + H(+)</text>
        <dbReference type="Rhea" id="RHEA:23560"/>
        <dbReference type="ChEBI" id="CHEBI:15378"/>
        <dbReference type="ChEBI" id="CHEBI:57918"/>
        <dbReference type="ChEBI" id="CHEBI:58115"/>
        <dbReference type="ChEBI" id="CHEBI:60487"/>
        <dbReference type="ChEBI" id="CHEBI:60493"/>
        <dbReference type="EC" id="2.7.8.26"/>
    </reaction>
</comment>
<accession>A0ABP8PXP9</accession>
<comment type="cofactor">
    <cofactor evidence="1 19">
        <name>Mg(2+)</name>
        <dbReference type="ChEBI" id="CHEBI:18420"/>
    </cofactor>
</comment>
<comment type="subcellular location">
    <subcellularLocation>
        <location evidence="2 19">Cell membrane</location>
        <topology evidence="2 19">Multi-pass membrane protein</topology>
    </subcellularLocation>
</comment>